<name>A0A244CT19_PSEDV</name>
<dbReference type="EMBL" id="MWPV01000002">
    <property type="protein sequence ID" value="OUL58606.1"/>
    <property type="molecule type" value="Genomic_DNA"/>
</dbReference>
<reference evidence="2 3" key="1">
    <citation type="submission" date="2017-02" db="EMBL/GenBank/DDBJ databases">
        <title>Pseudoalteromonas ulvae TC14 Genome.</title>
        <authorList>
            <person name="Molmeret M."/>
        </authorList>
    </citation>
    <scope>NUCLEOTIDE SEQUENCE [LARGE SCALE GENOMIC DNA]</scope>
    <source>
        <strain evidence="2">TC14</strain>
    </source>
</reference>
<evidence type="ECO:0000313" key="3">
    <source>
        <dbReference type="Proteomes" id="UP000194841"/>
    </source>
</evidence>
<dbReference type="InterPro" id="IPR041215">
    <property type="entry name" value="FlgO_dom"/>
</dbReference>
<dbReference type="Proteomes" id="UP000194841">
    <property type="component" value="Unassembled WGS sequence"/>
</dbReference>
<protein>
    <recommendedName>
        <fullName evidence="1">FlgO domain-containing protein</fullName>
    </recommendedName>
</protein>
<evidence type="ECO:0000313" key="2">
    <source>
        <dbReference type="EMBL" id="OUL58606.1"/>
    </source>
</evidence>
<evidence type="ECO:0000259" key="1">
    <source>
        <dbReference type="Pfam" id="PF17680"/>
    </source>
</evidence>
<organism evidence="2 3">
    <name type="scientific">Pseudoalteromonas ulvae</name>
    <dbReference type="NCBI Taxonomy" id="107327"/>
    <lineage>
        <taxon>Bacteria</taxon>
        <taxon>Pseudomonadati</taxon>
        <taxon>Pseudomonadota</taxon>
        <taxon>Gammaproteobacteria</taxon>
        <taxon>Alteromonadales</taxon>
        <taxon>Pseudoalteromonadaceae</taxon>
        <taxon>Pseudoalteromonas</taxon>
    </lineage>
</organism>
<feature type="domain" description="FlgO" evidence="1">
    <location>
        <begin position="101"/>
        <end position="226"/>
    </location>
</feature>
<keyword evidence="3" id="KW-1185">Reference proteome</keyword>
<sequence length="234" mass="26040">MFKIKHIEVFFMDYQFKKHLVFLPILALVGCSHPFANSNSNNNTCIDETGRTYNCGSIGIGAHSSAKTSSAGLYDMHSDAQDPTLFRTNINFQLLNEYIQQMSKELNDSLIQRNIRQPIAITSFVNLDSTLRQTNALGNQISEYFLTELPKLGLPISDHKITGNIAVTQKGDFAFSRNIEDLKKQQNIGYILSGTMINNDKGVIINARVIALETNTVVASSNKLIPSLIVKQVI</sequence>
<dbReference type="PROSITE" id="PS51257">
    <property type="entry name" value="PROKAR_LIPOPROTEIN"/>
    <property type="match status" value="1"/>
</dbReference>
<dbReference type="OrthoDB" id="6116374at2"/>
<proteinExistence type="predicted"/>
<dbReference type="InterPro" id="IPR014549">
    <property type="entry name" value="FlgO"/>
</dbReference>
<accession>A0A244CT19</accession>
<dbReference type="PIRSF" id="PIRSF028688">
    <property type="entry name" value="UCP_imp_028688"/>
    <property type="match status" value="1"/>
</dbReference>
<gene>
    <name evidence="2" type="ORF">B1199_09820</name>
</gene>
<dbReference type="RefSeq" id="WP_140372846.1">
    <property type="nucleotide sequence ID" value="NZ_MWPV01000002.1"/>
</dbReference>
<comment type="caution">
    <text evidence="2">The sequence shown here is derived from an EMBL/GenBank/DDBJ whole genome shotgun (WGS) entry which is preliminary data.</text>
</comment>
<dbReference type="AlphaFoldDB" id="A0A244CT19"/>
<dbReference type="Pfam" id="PF17680">
    <property type="entry name" value="FlgO"/>
    <property type="match status" value="1"/>
</dbReference>